<dbReference type="Gene3D" id="2.80.10.50">
    <property type="match status" value="1"/>
</dbReference>
<evidence type="ECO:0000256" key="6">
    <source>
        <dbReference type="SAM" id="SignalP"/>
    </source>
</evidence>
<evidence type="ECO:0000313" key="8">
    <source>
        <dbReference type="EMBL" id="TMW59964.1"/>
    </source>
</evidence>
<dbReference type="AlphaFoldDB" id="A0A8K1CAV7"/>
<dbReference type="Pfam" id="PF14200">
    <property type="entry name" value="RicinB_lectin_2"/>
    <property type="match status" value="1"/>
</dbReference>
<dbReference type="EMBL" id="SPLM01000108">
    <property type="protein sequence ID" value="TMW59964.1"/>
    <property type="molecule type" value="Genomic_DNA"/>
</dbReference>
<evidence type="ECO:0000313" key="9">
    <source>
        <dbReference type="Proteomes" id="UP000794436"/>
    </source>
</evidence>
<evidence type="ECO:0000256" key="5">
    <source>
        <dbReference type="RuleBase" id="RU361187"/>
    </source>
</evidence>
<feature type="domain" description="Ricin B lectin" evidence="7">
    <location>
        <begin position="389"/>
        <end position="477"/>
    </location>
</feature>
<evidence type="ECO:0000256" key="3">
    <source>
        <dbReference type="ARBA" id="ARBA00022801"/>
    </source>
</evidence>
<keyword evidence="4 5" id="KW-0326">Glycosidase</keyword>
<comment type="caution">
    <text evidence="8">The sequence shown here is derived from an EMBL/GenBank/DDBJ whole genome shotgun (WGS) entry which is preliminary data.</text>
</comment>
<dbReference type="PANTHER" id="PTHR43817">
    <property type="entry name" value="GLYCOSYL HYDROLASE"/>
    <property type="match status" value="1"/>
</dbReference>
<keyword evidence="3 5" id="KW-0378">Hydrolase</keyword>
<keyword evidence="2 6" id="KW-0732">Signal</keyword>
<dbReference type="Gene3D" id="2.115.10.20">
    <property type="entry name" value="Glycosyl hydrolase domain, family 43"/>
    <property type="match status" value="1"/>
</dbReference>
<accession>A0A8K1CAV7</accession>
<dbReference type="SUPFAM" id="SSF75005">
    <property type="entry name" value="Arabinanase/levansucrase/invertase"/>
    <property type="match status" value="1"/>
</dbReference>
<dbReference type="InterPro" id="IPR023296">
    <property type="entry name" value="Glyco_hydro_beta-prop_sf"/>
</dbReference>
<dbReference type="CDD" id="cd00161">
    <property type="entry name" value="beta-trefoil_Ricin-like"/>
    <property type="match status" value="1"/>
</dbReference>
<dbReference type="GO" id="GO:0004553">
    <property type="term" value="F:hydrolase activity, hydrolyzing O-glycosyl compounds"/>
    <property type="evidence" value="ECO:0007669"/>
    <property type="project" value="InterPro"/>
</dbReference>
<sequence length="492" mass="55892">MFKKVLAFFAIVAGAVTQAADYAGPLGSNPDPYVIYHNGYYYYTGTARPEEGGIVMLHRAKTLQELKYSSTHVIWSEKQSVEAGGPCCYYWAPELHRIDNKWYMYFSAVQKGDQEEIKWHRNYVIENENEDPYEGKWTYKGQLKDPENDFWAIDATILQLRGTNYILYSGHADNDHSLQRIYISKLENPWTQVPGRTMITEPQYSFETNGNVNEGPEILMKNGKVFMVYSANGCWTNQYNLGMLWMNEGDDPMNAKSWHKLDHSVFGSDPSVQAFAPGHNSFFKSPDGKEDWIAYHAAATNKEDCGINRFFNAKKVDWKSDGFPDFGKPVANGHLRPGPSGEPDLPSNNVLANGVYEVVNVESGRSLDVPSCRGESGLKLQQWDAFHNDCQKWIFHNVGEDYYTISAVGGGMLVSTKDCKNDPATDVWLYKPTGYDCQKWRVVDHGNGEYSFISKSANMAFDLRLGKHDNGADFIVWTSTFETPQRYRLKKV</sequence>
<keyword evidence="9" id="KW-1185">Reference proteome</keyword>
<feature type="chain" id="PRO_5035437058" description="Ricin B lectin domain-containing protein" evidence="6">
    <location>
        <begin position="18"/>
        <end position="492"/>
    </location>
</feature>
<dbReference type="Proteomes" id="UP000794436">
    <property type="component" value="Unassembled WGS sequence"/>
</dbReference>
<proteinExistence type="inferred from homology"/>
<evidence type="ECO:0000256" key="4">
    <source>
        <dbReference type="ARBA" id="ARBA00023295"/>
    </source>
</evidence>
<dbReference type="OrthoDB" id="272289at2759"/>
<dbReference type="PROSITE" id="PS50231">
    <property type="entry name" value="RICIN_B_LECTIN"/>
    <property type="match status" value="1"/>
</dbReference>
<reference evidence="8" key="1">
    <citation type="submission" date="2019-03" db="EMBL/GenBank/DDBJ databases">
        <title>Long read genome sequence of the mycoparasitic Pythium oligandrum ATCC 38472 isolated from sugarbeet rhizosphere.</title>
        <authorList>
            <person name="Gaulin E."/>
        </authorList>
    </citation>
    <scope>NUCLEOTIDE SEQUENCE</scope>
    <source>
        <strain evidence="8">ATCC 38472_TT</strain>
    </source>
</reference>
<evidence type="ECO:0000259" key="7">
    <source>
        <dbReference type="Pfam" id="PF14200"/>
    </source>
</evidence>
<protein>
    <recommendedName>
        <fullName evidence="7">Ricin B lectin domain-containing protein</fullName>
    </recommendedName>
</protein>
<feature type="signal peptide" evidence="6">
    <location>
        <begin position="1"/>
        <end position="17"/>
    </location>
</feature>
<name>A0A8K1CAV7_PYTOL</name>
<dbReference type="SUPFAM" id="SSF50370">
    <property type="entry name" value="Ricin B-like lectins"/>
    <property type="match status" value="1"/>
</dbReference>
<dbReference type="InterPro" id="IPR006710">
    <property type="entry name" value="Glyco_hydro_43"/>
</dbReference>
<evidence type="ECO:0000256" key="2">
    <source>
        <dbReference type="ARBA" id="ARBA00022729"/>
    </source>
</evidence>
<gene>
    <name evidence="8" type="ORF">Poli38472_000006</name>
</gene>
<organism evidence="8 9">
    <name type="scientific">Pythium oligandrum</name>
    <name type="common">Mycoparasitic fungus</name>
    <dbReference type="NCBI Taxonomy" id="41045"/>
    <lineage>
        <taxon>Eukaryota</taxon>
        <taxon>Sar</taxon>
        <taxon>Stramenopiles</taxon>
        <taxon>Oomycota</taxon>
        <taxon>Peronosporomycetes</taxon>
        <taxon>Pythiales</taxon>
        <taxon>Pythiaceae</taxon>
        <taxon>Pythium</taxon>
    </lineage>
</organism>
<dbReference type="PANTHER" id="PTHR43817:SF1">
    <property type="entry name" value="HYDROLASE, FAMILY 43, PUTATIVE (AFU_ORTHOLOGUE AFUA_3G01660)-RELATED"/>
    <property type="match status" value="1"/>
</dbReference>
<dbReference type="Pfam" id="PF04616">
    <property type="entry name" value="Glyco_hydro_43"/>
    <property type="match status" value="1"/>
</dbReference>
<dbReference type="GO" id="GO:0005975">
    <property type="term" value="P:carbohydrate metabolic process"/>
    <property type="evidence" value="ECO:0007669"/>
    <property type="project" value="InterPro"/>
</dbReference>
<dbReference type="InterPro" id="IPR035992">
    <property type="entry name" value="Ricin_B-like_lectins"/>
</dbReference>
<dbReference type="CDD" id="cd18820">
    <property type="entry name" value="GH43_LbAraf43-like"/>
    <property type="match status" value="1"/>
</dbReference>
<dbReference type="InterPro" id="IPR000772">
    <property type="entry name" value="Ricin_B_lectin"/>
</dbReference>
<evidence type="ECO:0000256" key="1">
    <source>
        <dbReference type="ARBA" id="ARBA00009865"/>
    </source>
</evidence>
<comment type="similarity">
    <text evidence="1 5">Belongs to the glycosyl hydrolase 43 family.</text>
</comment>